<dbReference type="GO" id="GO:0046872">
    <property type="term" value="F:metal ion binding"/>
    <property type="evidence" value="ECO:0007669"/>
    <property type="project" value="UniProtKB-UniRule"/>
</dbReference>
<dbReference type="EMBL" id="CADCXU010027014">
    <property type="protein sequence ID" value="CAB0013765.1"/>
    <property type="molecule type" value="Genomic_DNA"/>
</dbReference>
<gene>
    <name evidence="14" type="ORF">NTEN_LOCUS18334</name>
</gene>
<dbReference type="Pfam" id="PF02284">
    <property type="entry name" value="COX5A"/>
    <property type="match status" value="1"/>
</dbReference>
<reference evidence="14 15" key="1">
    <citation type="submission" date="2020-02" db="EMBL/GenBank/DDBJ databases">
        <authorList>
            <person name="Ferguson B K."/>
        </authorList>
    </citation>
    <scope>NUCLEOTIDE SEQUENCE [LARGE SCALE GENOMIC DNA]</scope>
</reference>
<comment type="subunit">
    <text evidence="13">Component of the cytochrome c oxidase (complex IV, CIV), a multisubunit enzyme composed of a catalytic core of 3 subunits and several supernumerary subunits. The complex exists as a monomer or a dimer and forms supercomplexes (SCs) in the inner mitochondrial membrane with ubiquinol-cytochrome c oxidoreductase (cytochrome b-c1 complex, complex III, CIII).</text>
</comment>
<dbReference type="PANTHER" id="PTHR14200">
    <property type="entry name" value="CYTOCHROME C OXIDASE POLYPEPTIDE"/>
    <property type="match status" value="1"/>
</dbReference>
<comment type="subcellular location">
    <subcellularLocation>
        <location evidence="1 13">Mitochondrion inner membrane</location>
        <topology evidence="1 13">Peripheral membrane protein</topology>
        <orientation evidence="1 13">Matrix side</orientation>
    </subcellularLocation>
</comment>
<dbReference type="Gene3D" id="1.25.40.40">
    <property type="entry name" value="Cytochrome c oxidase, subunit Va/VI"/>
    <property type="match status" value="1"/>
</dbReference>
<evidence type="ECO:0000256" key="1">
    <source>
        <dbReference type="ARBA" id="ARBA00004443"/>
    </source>
</evidence>
<evidence type="ECO:0000256" key="2">
    <source>
        <dbReference type="ARBA" id="ARBA00004673"/>
    </source>
</evidence>
<dbReference type="PANTHER" id="PTHR14200:SF11">
    <property type="entry name" value="CYTOCHROME C OXIDASE SUBUNIT 5A, MITOCHONDRIAL"/>
    <property type="match status" value="1"/>
</dbReference>
<dbReference type="AlphaFoldDB" id="A0A6H5H8H3"/>
<evidence type="ECO:0000256" key="6">
    <source>
        <dbReference type="ARBA" id="ARBA00022723"/>
    </source>
</evidence>
<accession>A0A6H5H8H3</accession>
<keyword evidence="15" id="KW-1185">Reference proteome</keyword>
<evidence type="ECO:0000256" key="9">
    <source>
        <dbReference type="ARBA" id="ARBA00023004"/>
    </source>
</evidence>
<organism evidence="14 15">
    <name type="scientific">Nesidiocoris tenuis</name>
    <dbReference type="NCBI Taxonomy" id="355587"/>
    <lineage>
        <taxon>Eukaryota</taxon>
        <taxon>Metazoa</taxon>
        <taxon>Ecdysozoa</taxon>
        <taxon>Arthropoda</taxon>
        <taxon>Hexapoda</taxon>
        <taxon>Insecta</taxon>
        <taxon>Pterygota</taxon>
        <taxon>Neoptera</taxon>
        <taxon>Paraneoptera</taxon>
        <taxon>Hemiptera</taxon>
        <taxon>Heteroptera</taxon>
        <taxon>Panheteroptera</taxon>
        <taxon>Cimicomorpha</taxon>
        <taxon>Miridae</taxon>
        <taxon>Dicyphina</taxon>
        <taxon>Nesidiocoris</taxon>
    </lineage>
</organism>
<dbReference type="GO" id="GO:0006123">
    <property type="term" value="P:mitochondrial electron transport, cytochrome c to oxygen"/>
    <property type="evidence" value="ECO:0007669"/>
    <property type="project" value="UniProtKB-UniRule"/>
</dbReference>
<dbReference type="OrthoDB" id="5778907at2759"/>
<keyword evidence="7 13" id="KW-0999">Mitochondrion inner membrane</keyword>
<dbReference type="InterPro" id="IPR036545">
    <property type="entry name" value="Cyt_c_oxidase_su5A/6_sf"/>
</dbReference>
<dbReference type="UniPathway" id="UPA00705"/>
<evidence type="ECO:0000256" key="12">
    <source>
        <dbReference type="ARBA" id="ARBA00031049"/>
    </source>
</evidence>
<evidence type="ECO:0000256" key="7">
    <source>
        <dbReference type="ARBA" id="ARBA00022792"/>
    </source>
</evidence>
<protein>
    <recommendedName>
        <fullName evidence="4 13">Cytochrome c oxidase subunit 5A, mitochondrial</fullName>
    </recommendedName>
    <alternativeName>
        <fullName evidence="12 13">Cytochrome c oxidase polypeptide Va</fullName>
    </alternativeName>
</protein>
<dbReference type="CDD" id="cd00923">
    <property type="entry name" value="Cyt_c_Oxidase_Va"/>
    <property type="match status" value="1"/>
</dbReference>
<evidence type="ECO:0000313" key="14">
    <source>
        <dbReference type="EMBL" id="CAB0013765.1"/>
    </source>
</evidence>
<keyword evidence="5 13" id="KW-0349">Heme</keyword>
<keyword evidence="6 13" id="KW-0479">Metal-binding</keyword>
<keyword evidence="9 13" id="KW-0408">Iron</keyword>
<evidence type="ECO:0000256" key="8">
    <source>
        <dbReference type="ARBA" id="ARBA00022946"/>
    </source>
</evidence>
<comment type="pathway">
    <text evidence="2 13">Energy metabolism; oxidative phosphorylation.</text>
</comment>
<dbReference type="Proteomes" id="UP000479000">
    <property type="component" value="Unassembled WGS sequence"/>
</dbReference>
<sequence length="159" mass="18507">MFKGPLLEMALRRLSAFATQIKRRSLALPMRYAHRLPPSPLTSDDNENDFICKYEAYFNRGEIDGWEVRRALDQLHGMDLVPDPRIINAALKACRRINDYALAVRCLESVRFKCADNLDKFWPYIYQEIQPTLEELGVETPEQLGYHKPELALKSVYDM</sequence>
<evidence type="ECO:0000256" key="10">
    <source>
        <dbReference type="ARBA" id="ARBA00023128"/>
    </source>
</evidence>
<keyword evidence="11 13" id="KW-0472">Membrane</keyword>
<evidence type="ECO:0000256" key="13">
    <source>
        <dbReference type="RuleBase" id="RU368103"/>
    </source>
</evidence>
<comment type="function">
    <text evidence="13">Component of the cytochrome c oxidase, the last enzyme in the mitochondrial electron transport chain which drives oxidative phosphorylation. The respiratory chain contains 3 multisubunit complexes succinate dehydrogenase (complex II, CII), ubiquinol-cytochrome c oxidoreductase (cytochrome b-c1 complex, complex III, CIII) and cytochrome c oxidase (complex IV, CIV), that cooperate to transfer electrons derived from NADH and succinate to molecular oxygen, creating an electrochemical gradient over the inner membrane that drives transmembrane transport and the ATP synthase. Cytochrome c oxidase is the component of the respiratory chain that catalyzes the reduction of oxygen to water. Electrons originating from reduced cytochrome c in the intermembrane space (IMS) are transferred via the dinuclear copper A center (CU(A)) of subunit 2 and heme A of subunit 1 to the active site in subunit 1, a binuclear center (BNC) formed by heme A3 and copper B (CU(B)). The BNC reduces molecular oxygen to 2 water molecules using 4 electrons from cytochrome c in the IMS and 4 protons from the mitochondrial matrix.</text>
</comment>
<keyword evidence="8 13" id="KW-0809">Transit peptide</keyword>
<evidence type="ECO:0000313" key="15">
    <source>
        <dbReference type="Proteomes" id="UP000479000"/>
    </source>
</evidence>
<keyword evidence="10 13" id="KW-0496">Mitochondrion</keyword>
<dbReference type="SUPFAM" id="SSF48479">
    <property type="entry name" value="Cytochrome c oxidase subunit E"/>
    <property type="match status" value="1"/>
</dbReference>
<proteinExistence type="inferred from homology"/>
<evidence type="ECO:0000256" key="3">
    <source>
        <dbReference type="ARBA" id="ARBA00007972"/>
    </source>
</evidence>
<dbReference type="GO" id="GO:0005743">
    <property type="term" value="C:mitochondrial inner membrane"/>
    <property type="evidence" value="ECO:0007669"/>
    <property type="project" value="UniProtKB-SubCell"/>
</dbReference>
<dbReference type="GO" id="GO:0045277">
    <property type="term" value="C:respiratory chain complex IV"/>
    <property type="evidence" value="ECO:0007669"/>
    <property type="project" value="UniProtKB-UniRule"/>
</dbReference>
<evidence type="ECO:0000256" key="11">
    <source>
        <dbReference type="ARBA" id="ARBA00023136"/>
    </source>
</evidence>
<evidence type="ECO:0000256" key="4">
    <source>
        <dbReference type="ARBA" id="ARBA00021968"/>
    </source>
</evidence>
<evidence type="ECO:0000256" key="5">
    <source>
        <dbReference type="ARBA" id="ARBA00022617"/>
    </source>
</evidence>
<name>A0A6H5H8H3_9HEMI</name>
<comment type="similarity">
    <text evidence="3 13">Belongs to the cytochrome c oxidase subunit 5A family.</text>
</comment>
<dbReference type="InterPro" id="IPR003204">
    <property type="entry name" value="Cyt_c_oxidase_su5A/6"/>
</dbReference>